<feature type="compositionally biased region" description="Basic and acidic residues" evidence="1">
    <location>
        <begin position="30"/>
        <end position="40"/>
    </location>
</feature>
<sequence length="96" mass="10694">MTRSNPPPLTPLDEDINRTLRLLARERELAEARRRSEERGQQVGPRFEGIEGEVEVEMSANQPQAANPALNPNAVAGAEEEPRTMGYYMAPRAAHI</sequence>
<accession>A0AAV2E4D8</accession>
<gene>
    <name evidence="2" type="ORF">LTRI10_LOCUS22156</name>
</gene>
<dbReference type="Proteomes" id="UP001497516">
    <property type="component" value="Chromosome 4"/>
</dbReference>
<organism evidence="2 3">
    <name type="scientific">Linum trigynum</name>
    <dbReference type="NCBI Taxonomy" id="586398"/>
    <lineage>
        <taxon>Eukaryota</taxon>
        <taxon>Viridiplantae</taxon>
        <taxon>Streptophyta</taxon>
        <taxon>Embryophyta</taxon>
        <taxon>Tracheophyta</taxon>
        <taxon>Spermatophyta</taxon>
        <taxon>Magnoliopsida</taxon>
        <taxon>eudicotyledons</taxon>
        <taxon>Gunneridae</taxon>
        <taxon>Pentapetalae</taxon>
        <taxon>rosids</taxon>
        <taxon>fabids</taxon>
        <taxon>Malpighiales</taxon>
        <taxon>Linaceae</taxon>
        <taxon>Linum</taxon>
    </lineage>
</organism>
<evidence type="ECO:0000313" key="2">
    <source>
        <dbReference type="EMBL" id="CAL1380730.1"/>
    </source>
</evidence>
<evidence type="ECO:0000256" key="1">
    <source>
        <dbReference type="SAM" id="MobiDB-lite"/>
    </source>
</evidence>
<dbReference type="EMBL" id="OZ034817">
    <property type="protein sequence ID" value="CAL1380730.1"/>
    <property type="molecule type" value="Genomic_DNA"/>
</dbReference>
<name>A0AAV2E4D8_9ROSI</name>
<dbReference type="AlphaFoldDB" id="A0AAV2E4D8"/>
<keyword evidence="3" id="KW-1185">Reference proteome</keyword>
<reference evidence="2 3" key="1">
    <citation type="submission" date="2024-04" db="EMBL/GenBank/DDBJ databases">
        <authorList>
            <person name="Fracassetti M."/>
        </authorList>
    </citation>
    <scope>NUCLEOTIDE SEQUENCE [LARGE SCALE GENOMIC DNA]</scope>
</reference>
<feature type="region of interest" description="Disordered" evidence="1">
    <location>
        <begin position="30"/>
        <end position="50"/>
    </location>
</feature>
<proteinExistence type="predicted"/>
<protein>
    <submittedName>
        <fullName evidence="2">Uncharacterized protein</fullName>
    </submittedName>
</protein>
<evidence type="ECO:0000313" key="3">
    <source>
        <dbReference type="Proteomes" id="UP001497516"/>
    </source>
</evidence>